<comment type="caution">
    <text evidence="2">The sequence shown here is derived from an EMBL/GenBank/DDBJ whole genome shotgun (WGS) entry which is preliminary data.</text>
</comment>
<dbReference type="EMBL" id="JACHFK010000001">
    <property type="protein sequence ID" value="MBB5375450.1"/>
    <property type="molecule type" value="Genomic_DNA"/>
</dbReference>
<dbReference type="AlphaFoldDB" id="A0A7W8KCK4"/>
<dbReference type="Proteomes" id="UP000619376">
    <property type="component" value="Unassembled WGS sequence"/>
</dbReference>
<dbReference type="RefSeq" id="WP_184109654.1">
    <property type="nucleotide sequence ID" value="NZ_BNAJ01000001.1"/>
</dbReference>
<evidence type="ECO:0000313" key="4">
    <source>
        <dbReference type="Proteomes" id="UP000619376"/>
    </source>
</evidence>
<reference evidence="2 3" key="3">
    <citation type="submission" date="2020-08" db="EMBL/GenBank/DDBJ databases">
        <title>Genomic Encyclopedia of Type Strains, Phase IV (KMG-IV): sequencing the most valuable type-strain genomes for metagenomic binning, comparative biology and taxonomic classification.</title>
        <authorList>
            <person name="Goeker M."/>
        </authorList>
    </citation>
    <scope>NUCLEOTIDE SEQUENCE [LARGE SCALE GENOMIC DNA]</scope>
    <source>
        <strain evidence="2 3">DSM 27521</strain>
    </source>
</reference>
<dbReference type="EMBL" id="BNAJ01000001">
    <property type="protein sequence ID" value="GHF29187.1"/>
    <property type="molecule type" value="Genomic_DNA"/>
</dbReference>
<reference evidence="4" key="2">
    <citation type="journal article" date="2019" name="Int. J. Syst. Evol. Microbiol.">
        <title>The Global Catalogue of Microorganisms (GCM) 10K type strain sequencing project: providing services to taxonomists for standard genome sequencing and annotation.</title>
        <authorList>
            <consortium name="The Broad Institute Genomics Platform"/>
            <consortium name="The Broad Institute Genome Sequencing Center for Infectious Disease"/>
            <person name="Wu L."/>
            <person name="Ma J."/>
        </authorList>
    </citation>
    <scope>NUCLEOTIDE SEQUENCE [LARGE SCALE GENOMIC DNA]</scope>
    <source>
        <strain evidence="4">CGMCC 1.18437</strain>
    </source>
</reference>
<evidence type="ECO:0000313" key="1">
    <source>
        <dbReference type="EMBL" id="GHF29187.1"/>
    </source>
</evidence>
<protein>
    <submittedName>
        <fullName evidence="2">Uncharacterized protein</fullName>
    </submittedName>
</protein>
<gene>
    <name evidence="1" type="ORF">GCM10017781_01450</name>
    <name evidence="2" type="ORF">HNQ07_000894</name>
</gene>
<keyword evidence="4" id="KW-1185">Reference proteome</keyword>
<evidence type="ECO:0000313" key="2">
    <source>
        <dbReference type="EMBL" id="MBB5375450.1"/>
    </source>
</evidence>
<evidence type="ECO:0000313" key="3">
    <source>
        <dbReference type="Proteomes" id="UP000539473"/>
    </source>
</evidence>
<reference evidence="1" key="4">
    <citation type="submission" date="2024-05" db="EMBL/GenBank/DDBJ databases">
        <authorList>
            <person name="Sun Q."/>
            <person name="Zhou Y."/>
        </authorList>
    </citation>
    <scope>NUCLEOTIDE SEQUENCE</scope>
    <source>
        <strain evidence="1">CGMCC 1.18437</strain>
    </source>
</reference>
<proteinExistence type="predicted"/>
<organism evidence="2 3">
    <name type="scientific">Deinococcus metalli</name>
    <dbReference type="NCBI Taxonomy" id="1141878"/>
    <lineage>
        <taxon>Bacteria</taxon>
        <taxon>Thermotogati</taxon>
        <taxon>Deinococcota</taxon>
        <taxon>Deinococci</taxon>
        <taxon>Deinococcales</taxon>
        <taxon>Deinococcaceae</taxon>
        <taxon>Deinococcus</taxon>
    </lineage>
</organism>
<name>A0A7W8KCK4_9DEIO</name>
<reference evidence="1" key="1">
    <citation type="journal article" date="2014" name="Int. J. Syst. Evol. Microbiol.">
        <title>Complete genome of a new Firmicutes species belonging to the dominant human colonic microbiota ('Ruminococcus bicirculans') reveals two chromosomes and a selective capacity to utilize plant glucans.</title>
        <authorList>
            <consortium name="NISC Comparative Sequencing Program"/>
            <person name="Wegmann U."/>
            <person name="Louis P."/>
            <person name="Goesmann A."/>
            <person name="Henrissat B."/>
            <person name="Duncan S.H."/>
            <person name="Flint H.J."/>
        </authorList>
    </citation>
    <scope>NUCLEOTIDE SEQUENCE</scope>
    <source>
        <strain evidence="1">CGMCC 1.18437</strain>
    </source>
</reference>
<sequence length="80" mass="8533">MSQVKAAAEVAAAIDAHATVPHPDTGQEVKLHELTGEQRAASIAENVTAGTYERLKRREGHIQASVQAKVSSGTPTWADW</sequence>
<accession>A0A7W8KCK4</accession>
<dbReference type="Proteomes" id="UP000539473">
    <property type="component" value="Unassembled WGS sequence"/>
</dbReference>